<sequence>MITADPPAPIDTAPDGPFAPPRAVEDIAACTFNHAIDLPGHGTLPGAWDLRAGFDDYLGHVAVAGKRVLDFGATSGFLGFGMEARGAEVVSYDFSGDACWEMVPYPDFERSVIAPEIRKHLRRFEDAFWFSHAALGSRARRAGGSLYEVPEAVGPVDLAVLGNALARLRDPFRALHGVLRLTRETVVVTEMLPKSLHLLRYLPRSLGLPMFLLPRADQRIRFDAWWLIAPATMQELLAILGFGESTVTYHRQLLFGQRRLCYTVVARRTEPTNPEL</sequence>
<dbReference type="RefSeq" id="WP_135417125.1">
    <property type="nucleotide sequence ID" value="NZ_SRLB01000015.1"/>
</dbReference>
<dbReference type="Gene3D" id="3.40.50.150">
    <property type="entry name" value="Vaccinia Virus protein VP39"/>
    <property type="match status" value="1"/>
</dbReference>
<keyword evidence="2" id="KW-1185">Reference proteome</keyword>
<dbReference type="AlphaFoldDB" id="A0A4Z0NLP7"/>
<name>A0A4Z0NLP7_9HYPH</name>
<comment type="caution">
    <text evidence="1">The sequence shown here is derived from an EMBL/GenBank/DDBJ whole genome shotgun (WGS) entry which is preliminary data.</text>
</comment>
<reference evidence="1 2" key="1">
    <citation type="submission" date="2019-04" db="EMBL/GenBank/DDBJ databases">
        <authorList>
            <person name="Feng G."/>
            <person name="Zhu H."/>
        </authorList>
    </citation>
    <scope>NUCLEOTIDE SEQUENCE [LARGE SCALE GENOMIC DNA]</scope>
    <source>
        <strain evidence="1 2">6HR-1</strain>
    </source>
</reference>
<dbReference type="InterPro" id="IPR029063">
    <property type="entry name" value="SAM-dependent_MTases_sf"/>
</dbReference>
<evidence type="ECO:0000313" key="1">
    <source>
        <dbReference type="EMBL" id="TGD97182.1"/>
    </source>
</evidence>
<organism evidence="1 2">
    <name type="scientific">Methylobacterium nonmethylotrophicum</name>
    <dbReference type="NCBI Taxonomy" id="1141884"/>
    <lineage>
        <taxon>Bacteria</taxon>
        <taxon>Pseudomonadati</taxon>
        <taxon>Pseudomonadota</taxon>
        <taxon>Alphaproteobacteria</taxon>
        <taxon>Hyphomicrobiales</taxon>
        <taxon>Methylobacteriaceae</taxon>
        <taxon>Methylobacterium</taxon>
    </lineage>
</organism>
<dbReference type="SUPFAM" id="SSF53335">
    <property type="entry name" value="S-adenosyl-L-methionine-dependent methyltransferases"/>
    <property type="match status" value="1"/>
</dbReference>
<protein>
    <submittedName>
        <fullName evidence="1">Uncharacterized protein</fullName>
    </submittedName>
</protein>
<dbReference type="OrthoDB" id="9765084at2"/>
<dbReference type="Proteomes" id="UP000297535">
    <property type="component" value="Unassembled WGS sequence"/>
</dbReference>
<dbReference type="EMBL" id="SRLB01000015">
    <property type="protein sequence ID" value="TGD97182.1"/>
    <property type="molecule type" value="Genomic_DNA"/>
</dbReference>
<accession>A0A4Z0NLP7</accession>
<proteinExistence type="predicted"/>
<gene>
    <name evidence="1" type="ORF">EU555_20690</name>
</gene>
<evidence type="ECO:0000313" key="2">
    <source>
        <dbReference type="Proteomes" id="UP000297535"/>
    </source>
</evidence>